<accession>A0A0N4X5I2</accession>
<evidence type="ECO:0000313" key="3">
    <source>
        <dbReference type="WBParaSite" id="HPLM_0001962401-mRNA-1"/>
    </source>
</evidence>
<dbReference type="OMA" id="HFHQVYK"/>
<dbReference type="Gene3D" id="3.40.50.1820">
    <property type="entry name" value="alpha/beta hydrolase"/>
    <property type="match status" value="1"/>
</dbReference>
<dbReference type="AlphaFoldDB" id="A0A0N4X5I2"/>
<evidence type="ECO:0000313" key="2">
    <source>
        <dbReference type="Proteomes" id="UP000268014"/>
    </source>
</evidence>
<proteinExistence type="predicted"/>
<keyword evidence="2" id="KW-1185">Reference proteome</keyword>
<dbReference type="InterPro" id="IPR029058">
    <property type="entry name" value="AB_hydrolase_fold"/>
</dbReference>
<dbReference type="EMBL" id="UZAF01021454">
    <property type="protein sequence ID" value="VDO78284.1"/>
    <property type="molecule type" value="Genomic_DNA"/>
</dbReference>
<gene>
    <name evidence="1" type="ORF">HPLM_LOCUS19616</name>
</gene>
<dbReference type="STRING" id="6290.A0A0N4X5I2"/>
<dbReference type="Proteomes" id="UP000268014">
    <property type="component" value="Unassembled WGS sequence"/>
</dbReference>
<protein>
    <submittedName>
        <fullName evidence="3">Lipase</fullName>
    </submittedName>
</protein>
<dbReference type="OrthoDB" id="9974421at2759"/>
<dbReference type="PANTHER" id="PTHR11005">
    <property type="entry name" value="LYSOSOMAL ACID LIPASE-RELATED"/>
    <property type="match status" value="1"/>
</dbReference>
<dbReference type="SUPFAM" id="SSF53474">
    <property type="entry name" value="alpha/beta-Hydrolases"/>
    <property type="match status" value="1"/>
</dbReference>
<organism evidence="3">
    <name type="scientific">Haemonchus placei</name>
    <name type="common">Barber's pole worm</name>
    <dbReference type="NCBI Taxonomy" id="6290"/>
    <lineage>
        <taxon>Eukaryota</taxon>
        <taxon>Metazoa</taxon>
        <taxon>Ecdysozoa</taxon>
        <taxon>Nematoda</taxon>
        <taxon>Chromadorea</taxon>
        <taxon>Rhabditida</taxon>
        <taxon>Rhabditina</taxon>
        <taxon>Rhabditomorpha</taxon>
        <taxon>Strongyloidea</taxon>
        <taxon>Trichostrongylidae</taxon>
        <taxon>Haemonchus</taxon>
    </lineage>
</organism>
<name>A0A0N4X5I2_HAEPC</name>
<dbReference type="WBParaSite" id="HPLM_0001962401-mRNA-1">
    <property type="protein sequence ID" value="HPLM_0001962401-mRNA-1"/>
    <property type="gene ID" value="HPLM_0001962401"/>
</dbReference>
<evidence type="ECO:0000313" key="1">
    <source>
        <dbReference type="EMBL" id="VDO78284.1"/>
    </source>
</evidence>
<reference evidence="3" key="1">
    <citation type="submission" date="2017-02" db="UniProtKB">
        <authorList>
            <consortium name="WormBaseParasite"/>
        </authorList>
    </citation>
    <scope>IDENTIFICATION</scope>
</reference>
<sequence length="154" mass="17369">MVGYDSKGMNTSRIPVYLSHTPAGTSSLNILHWMQMVKTGSVARFDHGEALNKVAYGQKLPPPYEFKNISDTPIYLFTGGNDVLADPDDIKGYLLPHIEPFVKYYKHLPEYNHLDFVWGLHAATDVYLPIAEHIKKHIEEDPKPRPTSCSVTNS</sequence>
<reference evidence="1 2" key="2">
    <citation type="submission" date="2018-11" db="EMBL/GenBank/DDBJ databases">
        <authorList>
            <consortium name="Pathogen Informatics"/>
        </authorList>
    </citation>
    <scope>NUCLEOTIDE SEQUENCE [LARGE SCALE GENOMIC DNA]</scope>
    <source>
        <strain evidence="1 2">MHpl1</strain>
    </source>
</reference>